<gene>
    <name evidence="2" type="ORF">ABL78_3041</name>
</gene>
<feature type="transmembrane region" description="Helical" evidence="1">
    <location>
        <begin position="99"/>
        <end position="118"/>
    </location>
</feature>
<accession>A0A0N1ILK3</accession>
<keyword evidence="1" id="KW-1133">Transmembrane helix</keyword>
<organism evidence="2 3">
    <name type="scientific">Leptomonas seymouri</name>
    <dbReference type="NCBI Taxonomy" id="5684"/>
    <lineage>
        <taxon>Eukaryota</taxon>
        <taxon>Discoba</taxon>
        <taxon>Euglenozoa</taxon>
        <taxon>Kinetoplastea</taxon>
        <taxon>Metakinetoplastina</taxon>
        <taxon>Trypanosomatida</taxon>
        <taxon>Trypanosomatidae</taxon>
        <taxon>Leishmaniinae</taxon>
        <taxon>Leptomonas</taxon>
    </lineage>
</organism>
<dbReference type="OMA" id="YVIAMSP"/>
<evidence type="ECO:0000256" key="1">
    <source>
        <dbReference type="SAM" id="Phobius"/>
    </source>
</evidence>
<dbReference type="AlphaFoldDB" id="A0A0N1ILK3"/>
<evidence type="ECO:0000313" key="2">
    <source>
        <dbReference type="EMBL" id="KPI87884.1"/>
    </source>
</evidence>
<dbReference type="Proteomes" id="UP000038009">
    <property type="component" value="Unassembled WGS sequence"/>
</dbReference>
<feature type="transmembrane region" description="Helical" evidence="1">
    <location>
        <begin position="69"/>
        <end position="93"/>
    </location>
</feature>
<reference evidence="2 3" key="1">
    <citation type="journal article" date="2015" name="PLoS Pathog.">
        <title>Leptomonas seymouri: Adaptations to the Dixenous Life Cycle Analyzed by Genome Sequencing, Transcriptome Profiling and Co-infection with Leishmania donovani.</title>
        <authorList>
            <person name="Kraeva N."/>
            <person name="Butenko A."/>
            <person name="Hlavacova J."/>
            <person name="Kostygov A."/>
            <person name="Myskova J."/>
            <person name="Grybchuk D."/>
            <person name="Lestinova T."/>
            <person name="Votypka J."/>
            <person name="Volf P."/>
            <person name="Opperdoes F."/>
            <person name="Flegontov P."/>
            <person name="Lukes J."/>
            <person name="Yurchenko V."/>
        </authorList>
    </citation>
    <scope>NUCLEOTIDE SEQUENCE [LARGE SCALE GENOMIC DNA]</scope>
    <source>
        <strain evidence="2 3">ATCC 30220</strain>
    </source>
</reference>
<dbReference type="VEuPathDB" id="TriTrypDB:Lsey_0071_0230"/>
<proteinExistence type="predicted"/>
<comment type="caution">
    <text evidence="2">The sequence shown here is derived from an EMBL/GenBank/DDBJ whole genome shotgun (WGS) entry which is preliminary data.</text>
</comment>
<dbReference type="EMBL" id="LJSK01000071">
    <property type="protein sequence ID" value="KPI87884.1"/>
    <property type="molecule type" value="Genomic_DNA"/>
</dbReference>
<dbReference type="OrthoDB" id="258333at2759"/>
<keyword evidence="3" id="KW-1185">Reference proteome</keyword>
<protein>
    <submittedName>
        <fullName evidence="2">Uncharacterized protein</fullName>
    </submittedName>
</protein>
<name>A0A0N1ILK3_LEPSE</name>
<evidence type="ECO:0000313" key="3">
    <source>
        <dbReference type="Proteomes" id="UP000038009"/>
    </source>
</evidence>
<sequence>MMSCAALLLSPRHSPYEDAPFPTSFVETVETSPVEEMRAPNTYALVSMSEPAFFGRGGAAEVEPLDIRLLPVVFTITYWCGLAVLYAFGSYVIAMSPTWRGPVVIWAVLIPFVVFSLWRRLPAEELRVEKLCHEIVLLRCGGYYTLAEQRVLPAEVEMEGRSTLRCEGQRPPTDTAFVAVS</sequence>
<keyword evidence="1" id="KW-0812">Transmembrane</keyword>
<keyword evidence="1" id="KW-0472">Membrane</keyword>